<dbReference type="EMBL" id="LNZH02000122">
    <property type="protein sequence ID" value="OCB90662.1"/>
    <property type="molecule type" value="Genomic_DNA"/>
</dbReference>
<evidence type="ECO:0000256" key="3">
    <source>
        <dbReference type="ARBA" id="ARBA00022478"/>
    </source>
</evidence>
<dbReference type="InterPro" id="IPR007315">
    <property type="entry name" value="PIG-V/Gpi18"/>
</dbReference>
<dbReference type="Pfam" id="PF03109">
    <property type="entry name" value="ABC1"/>
    <property type="match status" value="1"/>
</dbReference>
<dbReference type="GO" id="GO:0003899">
    <property type="term" value="F:DNA-directed RNA polymerase activity"/>
    <property type="evidence" value="ECO:0007669"/>
    <property type="project" value="InterPro"/>
</dbReference>
<feature type="region of interest" description="Disordered" evidence="8">
    <location>
        <begin position="320"/>
        <end position="367"/>
    </location>
</feature>
<evidence type="ECO:0000256" key="6">
    <source>
        <dbReference type="ARBA" id="ARBA00025804"/>
    </source>
</evidence>
<organism evidence="11 12">
    <name type="scientific">Sanghuangporus baumii</name>
    <name type="common">Phellinus baumii</name>
    <dbReference type="NCBI Taxonomy" id="108892"/>
    <lineage>
        <taxon>Eukaryota</taxon>
        <taxon>Fungi</taxon>
        <taxon>Dikarya</taxon>
        <taxon>Basidiomycota</taxon>
        <taxon>Agaricomycotina</taxon>
        <taxon>Agaricomycetes</taxon>
        <taxon>Hymenochaetales</taxon>
        <taxon>Hymenochaetaceae</taxon>
        <taxon>Sanghuangporus</taxon>
    </lineage>
</organism>
<dbReference type="GO" id="GO:0000009">
    <property type="term" value="F:alpha-1,6-mannosyltransferase activity"/>
    <property type="evidence" value="ECO:0007669"/>
    <property type="project" value="InterPro"/>
</dbReference>
<dbReference type="PANTHER" id="PTHR43173">
    <property type="entry name" value="ABC1 FAMILY PROTEIN"/>
    <property type="match status" value="1"/>
</dbReference>
<dbReference type="Pfam" id="PF04188">
    <property type="entry name" value="Mannosyl_trans2"/>
    <property type="match status" value="1"/>
</dbReference>
<dbReference type="CDD" id="cd13969">
    <property type="entry name" value="ADCK1-like"/>
    <property type="match status" value="1"/>
</dbReference>
<dbReference type="Pfam" id="PF01193">
    <property type="entry name" value="RNA_pol_L"/>
    <property type="match status" value="1"/>
</dbReference>
<feature type="transmembrane region" description="Helical" evidence="9">
    <location>
        <begin position="1323"/>
        <end position="1344"/>
    </location>
</feature>
<evidence type="ECO:0000313" key="11">
    <source>
        <dbReference type="EMBL" id="OCB90662.1"/>
    </source>
</evidence>
<comment type="similarity">
    <text evidence="2">Belongs to the protein kinase superfamily. ADCK protein kinase family.</text>
</comment>
<keyword evidence="9" id="KW-0472">Membrane</keyword>
<keyword evidence="12" id="KW-1185">Reference proteome</keyword>
<dbReference type="InterPro" id="IPR022842">
    <property type="entry name" value="RNAP_Rpo3/Rpb3/RPAC1"/>
</dbReference>
<keyword evidence="3" id="KW-0240">DNA-directed RNA polymerase</keyword>
<dbReference type="GO" id="GO:0004376">
    <property type="term" value="F:GPI mannosyltransferase activity"/>
    <property type="evidence" value="ECO:0007669"/>
    <property type="project" value="InterPro"/>
</dbReference>
<dbReference type="InterPro" id="IPR001514">
    <property type="entry name" value="DNA-dir_RNA_pol_30-40kDasu_CS"/>
</dbReference>
<sequence>MALSEPSIRIRELKKDRVNFVLENVDLSFANSLRRVMMADVPTIAIDIVEIETNTSVLPDEFIAHRLGMVPLVSTNCDESIRYNRDCTCDEYCDFCSVKLMLNVSCTEGSGNLDVTSEHLDVVPPDYARIAESIDAGDEVSKRSEKFGHPVGQGDASINPVLLCKIRAGQEIKARCIAKKGIAKEHAKWSPCSAVAFEYDPHNKLRHTSYWYEVDPKAEWPLSENAKEEDPPREDEPFDFNAKPEKFYFEVETVGSLSPSEVVLKGISELQLKLANLILALKPADAMFDTGGATQVNGHDATAGNTWGMAGTNLATSTNANAGWGGASPRHADASSWSASAGSGSGSAGWGGASPGGWGSGGASSGWGGASPGTIGCRVRRPKNDARTIRIQASFVRYNSSTSGSSQRRPRSELLLYTGTLLTVGGGFYVTYKTNKPFRHACLAAVRCARVAHAVVLGAIDYKWTFAKSYDSREKQAQAYSDCHTRSATRVLSALLANGGIFIKLGQHMSSLYMLPKEWTSTMRPLQDQCYPTPYEGLEGLFLADIGAPIEELFDDFDPTPLGVASLAQVHVARDKRTEQRVAVKLQHPHLAEFCDIDMKTVQVSLRWIKRWFPEFEFTWLGEEMRDNLPKELDFVNEASNAERAARDFEGVRTSLYIPKVLSASKRVLVMEFIDGGRIDDLEYLAEHNIDRNYVALEVQRIFCRMVHLNGWFHADPHLGNLLIRPSPKTSKSPYNFEVVLLDHGLYFDIDRELRINYSKLWLSFIAPASLKTNAERRKYAQLVGNVSEDLYPVFETAVTGRVGMDGSWDSPEIASGMKRPTSLVDLTPQSEEEMEAIRNAVIQKEGLLISVFDVLRRVPRRVLMLLKLNDLVRGLDRSLCTTHSSIRIFLITAQFCNRAVYEDCKQTLIDSVRKRGSISFGQLCSYFVSRLPSFDSSASLVLDHESLRSLLRWDVFHYAHIAQSGYVYEHEYAFFPGVPIIMHACGKLLQTAGVLTRGFEGAMLAGPVASAVVAVDAVHTLYDLSLYHLRSAHVALLVSVLSLLSSSPATLRYAPYAEPFFTYLSYKGMLRSAQEHFIQASILFALASFFRSNGMMLAGYIMWGMLIRPVLYGSAADFRILSRKFLLRTFSCILLSALPIMPFVWHQYNGYVKFCIGISEKRRPWCAWRLPSIYSFVQSEYWGVGPFRYWTLQQAPNVLLGSPVLILLIYGSLSHIRHVLLPKISALVQRHTNHTRSTSSAESKKDPFFSPTLTPHAIHALSFSLVLLTSAHTQIALRLVSALPFTYWTVAWLFLRKPRTQDAGQQNHNIRNRLKPRISRTACLWLGWSIAWGMISLVTWGVFLPPA</sequence>
<keyword evidence="5" id="KW-0539">Nucleus</keyword>
<keyword evidence="4" id="KW-0804">Transcription</keyword>
<dbReference type="SUPFAM" id="SSF56553">
    <property type="entry name" value="Insert subdomain of RNA polymerase alpha subunit"/>
    <property type="match status" value="1"/>
</dbReference>
<evidence type="ECO:0000256" key="9">
    <source>
        <dbReference type="SAM" id="Phobius"/>
    </source>
</evidence>
<feature type="transmembrane region" description="Helical" evidence="9">
    <location>
        <begin position="1077"/>
        <end position="1105"/>
    </location>
</feature>
<evidence type="ECO:0000256" key="2">
    <source>
        <dbReference type="ARBA" id="ARBA00009670"/>
    </source>
</evidence>
<dbReference type="GO" id="GO:0006351">
    <property type="term" value="P:DNA-templated transcription"/>
    <property type="evidence" value="ECO:0007669"/>
    <property type="project" value="InterPro"/>
</dbReference>
<dbReference type="InterPro" id="IPR051130">
    <property type="entry name" value="Mito_struct-func_regulator"/>
</dbReference>
<evidence type="ECO:0000259" key="10">
    <source>
        <dbReference type="SMART" id="SM00662"/>
    </source>
</evidence>
<comment type="similarity">
    <text evidence="6">Belongs to the archaeal Rpo3/eukaryotic RPB3 RNA polymerase subunit family.</text>
</comment>
<proteinExistence type="inferred from homology"/>
<feature type="transmembrane region" description="Helical" evidence="9">
    <location>
        <begin position="1126"/>
        <end position="1146"/>
    </location>
</feature>
<dbReference type="Gene3D" id="3.30.1360.10">
    <property type="entry name" value="RNA polymerase, RBP11-like subunit"/>
    <property type="match status" value="1"/>
</dbReference>
<dbReference type="SUPFAM" id="SSF56112">
    <property type="entry name" value="Protein kinase-like (PK-like)"/>
    <property type="match status" value="1"/>
</dbReference>
<evidence type="ECO:0000256" key="1">
    <source>
        <dbReference type="ARBA" id="ARBA00004123"/>
    </source>
</evidence>
<dbReference type="InterPro" id="IPR036603">
    <property type="entry name" value="RBP11-like"/>
</dbReference>
<dbReference type="InterPro" id="IPR004147">
    <property type="entry name" value="ABC1_dom"/>
</dbReference>
<gene>
    <name evidence="11" type="ORF">A7U60_g2097</name>
</gene>
<dbReference type="GO" id="GO:0055029">
    <property type="term" value="C:nuclear DNA-directed RNA polymerase complex"/>
    <property type="evidence" value="ECO:0007669"/>
    <property type="project" value="UniProtKB-ARBA"/>
</dbReference>
<feature type="compositionally biased region" description="Gly residues" evidence="8">
    <location>
        <begin position="343"/>
        <end position="367"/>
    </location>
</feature>
<keyword evidence="9" id="KW-0812">Transmembrane</keyword>
<keyword evidence="9" id="KW-1133">Transmembrane helix</keyword>
<dbReference type="GO" id="GO:0055088">
    <property type="term" value="P:lipid homeostasis"/>
    <property type="evidence" value="ECO:0007669"/>
    <property type="project" value="TreeGrafter"/>
</dbReference>
<dbReference type="GO" id="GO:0003677">
    <property type="term" value="F:DNA binding"/>
    <property type="evidence" value="ECO:0007669"/>
    <property type="project" value="InterPro"/>
</dbReference>
<dbReference type="GO" id="GO:0007005">
    <property type="term" value="P:mitochondrion organization"/>
    <property type="evidence" value="ECO:0007669"/>
    <property type="project" value="TreeGrafter"/>
</dbReference>
<dbReference type="SUPFAM" id="SSF55257">
    <property type="entry name" value="RBP11-like subunits of RNA polymerase"/>
    <property type="match status" value="1"/>
</dbReference>
<evidence type="ECO:0000256" key="5">
    <source>
        <dbReference type="ARBA" id="ARBA00023242"/>
    </source>
</evidence>
<name>A0A9Q5N8I1_SANBA</name>
<dbReference type="Gene3D" id="2.170.120.12">
    <property type="entry name" value="DNA-directed RNA polymerase, insert domain"/>
    <property type="match status" value="1"/>
</dbReference>
<comment type="caution">
    <text evidence="11">The sequence shown here is derived from an EMBL/GenBank/DDBJ whole genome shotgun (WGS) entry which is preliminary data.</text>
</comment>
<evidence type="ECO:0000256" key="4">
    <source>
        <dbReference type="ARBA" id="ARBA00023163"/>
    </source>
</evidence>
<dbReference type="GO" id="GO:0006506">
    <property type="term" value="P:GPI anchor biosynthetic process"/>
    <property type="evidence" value="ECO:0007669"/>
    <property type="project" value="InterPro"/>
</dbReference>
<dbReference type="Proteomes" id="UP000757232">
    <property type="component" value="Unassembled WGS sequence"/>
</dbReference>
<accession>A0A9Q5N8I1</accession>
<dbReference type="InterPro" id="IPR011009">
    <property type="entry name" value="Kinase-like_dom_sf"/>
</dbReference>
<dbReference type="CDD" id="cd07031">
    <property type="entry name" value="RNAP_II_RPB3"/>
    <property type="match status" value="1"/>
</dbReference>
<feature type="transmembrane region" description="Helical" evidence="9">
    <location>
        <begin position="1196"/>
        <end position="1214"/>
    </location>
</feature>
<dbReference type="SMART" id="SM00662">
    <property type="entry name" value="RPOLD"/>
    <property type="match status" value="1"/>
</dbReference>
<dbReference type="PROSITE" id="PS00446">
    <property type="entry name" value="RNA_POL_D_30KD"/>
    <property type="match status" value="1"/>
</dbReference>
<dbReference type="InterPro" id="IPR011262">
    <property type="entry name" value="DNA-dir_RNA_pol_insert"/>
</dbReference>
<evidence type="ECO:0000256" key="7">
    <source>
        <dbReference type="ARBA" id="ARBA00072506"/>
    </source>
</evidence>
<dbReference type="InterPro" id="IPR036643">
    <property type="entry name" value="RNApol_insert_sf"/>
</dbReference>
<dbReference type="GO" id="GO:0005743">
    <property type="term" value="C:mitochondrial inner membrane"/>
    <property type="evidence" value="ECO:0007669"/>
    <property type="project" value="TreeGrafter"/>
</dbReference>
<dbReference type="HAMAP" id="MF_00320">
    <property type="entry name" value="RNApol_arch_Rpo3"/>
    <property type="match status" value="1"/>
</dbReference>
<dbReference type="OrthoDB" id="427480at2759"/>
<evidence type="ECO:0000256" key="8">
    <source>
        <dbReference type="SAM" id="MobiDB-lite"/>
    </source>
</evidence>
<dbReference type="InterPro" id="IPR011263">
    <property type="entry name" value="DNA-dir_RNA_pol_RpoA/D/Rpb3"/>
</dbReference>
<protein>
    <recommendedName>
        <fullName evidence="7">DNA-directed RNA polymerase II subunit RPB3</fullName>
    </recommendedName>
</protein>
<dbReference type="InterPro" id="IPR045307">
    <property type="entry name" value="ADCK1_dom"/>
</dbReference>
<dbReference type="PANTHER" id="PTHR43173:SF19">
    <property type="entry name" value="AARF DOMAIN-CONTAINING PROTEIN KINASE 1"/>
    <property type="match status" value="1"/>
</dbReference>
<evidence type="ECO:0000313" key="12">
    <source>
        <dbReference type="Proteomes" id="UP000757232"/>
    </source>
</evidence>
<feature type="domain" description="DNA-directed RNA polymerase RpoA/D/Rpb3-type" evidence="10">
    <location>
        <begin position="17"/>
        <end position="280"/>
    </location>
</feature>
<reference evidence="11" key="1">
    <citation type="submission" date="2016-06" db="EMBL/GenBank/DDBJ databases">
        <title>Draft Genome sequence of the fungus Inonotus baumii.</title>
        <authorList>
            <person name="Zhu H."/>
            <person name="Lin W."/>
        </authorList>
    </citation>
    <scope>NUCLEOTIDE SEQUENCE</scope>
    <source>
        <strain evidence="11">821</strain>
    </source>
</reference>
<comment type="subcellular location">
    <subcellularLocation>
        <location evidence="1">Nucleus</location>
    </subcellularLocation>
</comment>
<dbReference type="Pfam" id="PF01000">
    <property type="entry name" value="RNA_pol_A_bac"/>
    <property type="match status" value="1"/>
</dbReference>
<dbReference type="GO" id="GO:0046983">
    <property type="term" value="F:protein dimerization activity"/>
    <property type="evidence" value="ECO:0007669"/>
    <property type="project" value="InterPro"/>
</dbReference>
<dbReference type="FunFam" id="2.170.120.12:FF:000002">
    <property type="entry name" value="DNA-directed RNA polymerase II subunit RPB3"/>
    <property type="match status" value="1"/>
</dbReference>